<accession>A0A381V6W6</accession>
<evidence type="ECO:0000313" key="2">
    <source>
        <dbReference type="EMBL" id="SVA35934.1"/>
    </source>
</evidence>
<dbReference type="Pfam" id="PF01841">
    <property type="entry name" value="Transglut_core"/>
    <property type="match status" value="1"/>
</dbReference>
<dbReference type="Gene3D" id="3.10.620.30">
    <property type="match status" value="1"/>
</dbReference>
<proteinExistence type="predicted"/>
<organism evidence="2">
    <name type="scientific">marine metagenome</name>
    <dbReference type="NCBI Taxonomy" id="408172"/>
    <lineage>
        <taxon>unclassified sequences</taxon>
        <taxon>metagenomes</taxon>
        <taxon>ecological metagenomes</taxon>
    </lineage>
</organism>
<evidence type="ECO:0000259" key="1">
    <source>
        <dbReference type="SMART" id="SM00460"/>
    </source>
</evidence>
<sequence length="486" mass="55645">MKIDIGKLFRLIIITAWVILFGRLLSRDYFIEKLEIRETQAIQRGLEETYMGIYFQKERIGYVKNHMEREEADVFTLNQAAVMNLNILDKTYPIKMNLIAELNDASLLKNFRFNLFSTFYELHVQGEVIGNEVHYSMNTGKDETSNIIQLSEPPFILTHMRSYLLQKDLKEGEKFKIPYFDPVTMSGQESIIEYKGFKKEFFREKGRIYNLHHFVEKIGGMWIDFYLDQDGKLVKETSPAGFVFYAEPEFRAKDIISKGAELLGAVSVPATGQIYDMSLLSNISYQLTMPEDHAFNLNQDRQIFKNNILTINKENIPNKNAMVCIDHNDLLKATPYIQSDNKFIIEQAETIIRNANNDLQKVNALINWVYLNIDKKPVLSIPDAVSTLQSRVGDCNEHAALFAALSRSVSIPARVAAGVTYHDGTFYYHAWNEVCIDGKWISLDTTSNQFPADVSHIKFVEGETIEQVKIGALLGRLTIEILGNNS</sequence>
<dbReference type="SUPFAM" id="SSF54001">
    <property type="entry name" value="Cysteine proteinases"/>
    <property type="match status" value="1"/>
</dbReference>
<dbReference type="InterPro" id="IPR002931">
    <property type="entry name" value="Transglutaminase-like"/>
</dbReference>
<protein>
    <recommendedName>
        <fullName evidence="1">Transglutaminase-like domain-containing protein</fullName>
    </recommendedName>
</protein>
<dbReference type="InterPro" id="IPR038765">
    <property type="entry name" value="Papain-like_cys_pep_sf"/>
</dbReference>
<dbReference type="PANTHER" id="PTHR33490">
    <property type="entry name" value="BLR5614 PROTEIN-RELATED"/>
    <property type="match status" value="1"/>
</dbReference>
<dbReference type="EMBL" id="UINC01007978">
    <property type="protein sequence ID" value="SVA35934.1"/>
    <property type="molecule type" value="Genomic_DNA"/>
</dbReference>
<feature type="domain" description="Transglutaminase-like" evidence="1">
    <location>
        <begin position="387"/>
        <end position="447"/>
    </location>
</feature>
<gene>
    <name evidence="2" type="ORF">METZ01_LOCUS88788</name>
</gene>
<dbReference type="AlphaFoldDB" id="A0A381V6W6"/>
<dbReference type="PANTHER" id="PTHR33490:SF3">
    <property type="entry name" value="CONSERVED INTEGRAL MEMBRANE PROTEIN"/>
    <property type="match status" value="1"/>
</dbReference>
<name>A0A381V6W6_9ZZZZ</name>
<dbReference type="SMART" id="SM00460">
    <property type="entry name" value="TGc"/>
    <property type="match status" value="1"/>
</dbReference>
<reference evidence="2" key="1">
    <citation type="submission" date="2018-05" db="EMBL/GenBank/DDBJ databases">
        <authorList>
            <person name="Lanie J.A."/>
            <person name="Ng W.-L."/>
            <person name="Kazmierczak K.M."/>
            <person name="Andrzejewski T.M."/>
            <person name="Davidsen T.M."/>
            <person name="Wayne K.J."/>
            <person name="Tettelin H."/>
            <person name="Glass J.I."/>
            <person name="Rusch D."/>
            <person name="Podicherti R."/>
            <person name="Tsui H.-C.T."/>
            <person name="Winkler M.E."/>
        </authorList>
    </citation>
    <scope>NUCLEOTIDE SEQUENCE</scope>
</reference>